<name>A0A4R2IHE9_9PSEU</name>
<keyword evidence="4" id="KW-1185">Reference proteome</keyword>
<proteinExistence type="predicted"/>
<evidence type="ECO:0000313" key="3">
    <source>
        <dbReference type="EMBL" id="TCO44274.1"/>
    </source>
</evidence>
<dbReference type="SUPFAM" id="SSF48208">
    <property type="entry name" value="Six-hairpin glycosidases"/>
    <property type="match status" value="1"/>
</dbReference>
<dbReference type="Pfam" id="PF14742">
    <property type="entry name" value="GDE_N_bis"/>
    <property type="match status" value="1"/>
</dbReference>
<dbReference type="InterPro" id="IPR008928">
    <property type="entry name" value="6-hairpin_glycosidase_sf"/>
</dbReference>
<accession>A0A4R2IHE9</accession>
<organism evidence="3 4">
    <name type="scientific">Actinocrispum wychmicini</name>
    <dbReference type="NCBI Taxonomy" id="1213861"/>
    <lineage>
        <taxon>Bacteria</taxon>
        <taxon>Bacillati</taxon>
        <taxon>Actinomycetota</taxon>
        <taxon>Actinomycetes</taxon>
        <taxon>Pseudonocardiales</taxon>
        <taxon>Pseudonocardiaceae</taxon>
        <taxon>Actinocrispum</taxon>
    </lineage>
</organism>
<comment type="caution">
    <text evidence="3">The sequence shown here is derived from an EMBL/GenBank/DDBJ whole genome shotgun (WGS) entry which is preliminary data.</text>
</comment>
<dbReference type="AlphaFoldDB" id="A0A4R2IHE9"/>
<dbReference type="RefSeq" id="WP_165961067.1">
    <property type="nucleotide sequence ID" value="NZ_SLWS01000024.1"/>
</dbReference>
<evidence type="ECO:0000313" key="4">
    <source>
        <dbReference type="Proteomes" id="UP000295680"/>
    </source>
</evidence>
<feature type="domain" description="Mannosylglycerate hydrolase MGH1-like glycoside hydrolase" evidence="2">
    <location>
        <begin position="392"/>
        <end position="549"/>
    </location>
</feature>
<feature type="domain" description="Putative glycogen debranching enzyme N-terminal" evidence="1">
    <location>
        <begin position="14"/>
        <end position="187"/>
    </location>
</feature>
<dbReference type="Pfam" id="PF22422">
    <property type="entry name" value="MGH1-like_GH"/>
    <property type="match status" value="1"/>
</dbReference>
<dbReference type="InterPro" id="IPR054491">
    <property type="entry name" value="MGH1-like_GH"/>
</dbReference>
<evidence type="ECO:0000259" key="2">
    <source>
        <dbReference type="Pfam" id="PF22422"/>
    </source>
</evidence>
<protein>
    <submittedName>
        <fullName evidence="3">Glycogen debranching enzyme</fullName>
    </submittedName>
</protein>
<dbReference type="Proteomes" id="UP000295680">
    <property type="component" value="Unassembled WGS sequence"/>
</dbReference>
<dbReference type="InterPro" id="IPR012341">
    <property type="entry name" value="6hp_glycosidase-like_sf"/>
</dbReference>
<evidence type="ECO:0000259" key="1">
    <source>
        <dbReference type="Pfam" id="PF14742"/>
    </source>
</evidence>
<dbReference type="GO" id="GO:0005975">
    <property type="term" value="P:carbohydrate metabolic process"/>
    <property type="evidence" value="ECO:0007669"/>
    <property type="project" value="InterPro"/>
</dbReference>
<dbReference type="InterPro" id="IPR032856">
    <property type="entry name" value="GDE_N_bis"/>
</dbReference>
<reference evidence="3 4" key="1">
    <citation type="submission" date="2019-03" db="EMBL/GenBank/DDBJ databases">
        <title>Genomic Encyclopedia of Type Strains, Phase IV (KMG-IV): sequencing the most valuable type-strain genomes for metagenomic binning, comparative biology and taxonomic classification.</title>
        <authorList>
            <person name="Goeker M."/>
        </authorList>
    </citation>
    <scope>NUCLEOTIDE SEQUENCE [LARGE SCALE GENOMIC DNA]</scope>
    <source>
        <strain evidence="3 4">DSM 45934</strain>
    </source>
</reference>
<dbReference type="EMBL" id="SLWS01000024">
    <property type="protein sequence ID" value="TCO44274.1"/>
    <property type="molecule type" value="Genomic_DNA"/>
</dbReference>
<gene>
    <name evidence="3" type="ORF">EV192_12447</name>
</gene>
<sequence length="593" mass="63931">MTSSLHCLTTVLAAPSFVQSDQDGRIGRGGPHGWFHRDRRALTELTWGIEGLSLVAVGQVTDGSSASAFHAVVREPGEVWRDSAVRVCLTRQVFPSTVVEQLDITNHGERRSVTVTLDVATDFAGIDAVKAGRTVPLVMPVNDLTWRDDRGSVTVRASPAGQVRSGLVTRVTWQVTLDAGETWRVRLDGTAEFEPGAFDPKPVLDPPQWTDVPGMASELADLRALLLADGDDCYLAAGSPWYLTLFGRDALWAARLLLPLGTDVAAGTLRALARLQGTRHDPESEEQPGKIPHEVRTSDIDTGEVRLSSLYYGTVDATPLWVCLLHEAWQAGMPEDQVRALTPNLVAAMNWITGQDLLTYRASATGGLTHQGWKDSHDAFLHRDGSHPVGSIALCEAQGYGHAAATAGAALAAAFDIADGPLWTEWAGRLRSRFRAAFWIEDDTGRYPAIALDGDHRPVHGATSNMGHLLGTGLLDQTEARLVADRLGRPDLLTEFGLRTLTATSPVFNPFSYHRGSLWPHDTAIAMVGLAAEGHHGLAMRLADGLLRVSDHFGGHTPELFAVVDDVPLAYPAACRPQAWSAAGVVRAALQRS</sequence>
<dbReference type="Gene3D" id="1.50.10.10">
    <property type="match status" value="1"/>
</dbReference>